<dbReference type="SUPFAM" id="SSF53098">
    <property type="entry name" value="Ribonuclease H-like"/>
    <property type="match status" value="1"/>
</dbReference>
<dbReference type="EMBL" id="KE124084">
    <property type="protein sequence ID" value="EPB83105.1"/>
    <property type="molecule type" value="Genomic_DNA"/>
</dbReference>
<feature type="compositionally biased region" description="Low complexity" evidence="1">
    <location>
        <begin position="650"/>
        <end position="707"/>
    </location>
</feature>
<dbReference type="Proteomes" id="UP000014254">
    <property type="component" value="Unassembled WGS sequence"/>
</dbReference>
<feature type="domain" description="3'-5' exonuclease" evidence="2">
    <location>
        <begin position="126"/>
        <end position="304"/>
    </location>
</feature>
<proteinExistence type="predicted"/>
<feature type="compositionally biased region" description="Acidic residues" evidence="1">
    <location>
        <begin position="859"/>
        <end position="873"/>
    </location>
</feature>
<accession>S2JTK9</accession>
<dbReference type="Pfam" id="PF01612">
    <property type="entry name" value="DNA_pol_A_exo1"/>
    <property type="match status" value="1"/>
</dbReference>
<feature type="compositionally biased region" description="Polar residues" evidence="1">
    <location>
        <begin position="467"/>
        <end position="479"/>
    </location>
</feature>
<dbReference type="Gene3D" id="3.30.420.10">
    <property type="entry name" value="Ribonuclease H-like superfamily/Ribonuclease H"/>
    <property type="match status" value="1"/>
</dbReference>
<evidence type="ECO:0000313" key="3">
    <source>
        <dbReference type="EMBL" id="EPB83105.1"/>
    </source>
</evidence>
<feature type="compositionally biased region" description="Polar residues" evidence="1">
    <location>
        <begin position="361"/>
        <end position="372"/>
    </location>
</feature>
<feature type="compositionally biased region" description="Basic and acidic residues" evidence="1">
    <location>
        <begin position="824"/>
        <end position="836"/>
    </location>
</feature>
<feature type="region of interest" description="Disordered" evidence="1">
    <location>
        <begin position="463"/>
        <end position="483"/>
    </location>
</feature>
<feature type="compositionally biased region" description="Low complexity" evidence="1">
    <location>
        <begin position="433"/>
        <end position="444"/>
    </location>
</feature>
<gene>
    <name evidence="3" type="ORF">HMPREF1544_10143</name>
</gene>
<feature type="region of interest" description="Disordered" evidence="1">
    <location>
        <begin position="495"/>
        <end position="714"/>
    </location>
</feature>
<feature type="compositionally biased region" description="Polar residues" evidence="1">
    <location>
        <begin position="632"/>
        <end position="649"/>
    </location>
</feature>
<dbReference type="InterPro" id="IPR036397">
    <property type="entry name" value="RNaseH_sf"/>
</dbReference>
<dbReference type="STRING" id="1220926.S2JTK9"/>
<feature type="region of interest" description="Disordered" evidence="1">
    <location>
        <begin position="55"/>
        <end position="93"/>
    </location>
</feature>
<reference evidence="4" key="1">
    <citation type="submission" date="2013-05" db="EMBL/GenBank/DDBJ databases">
        <title>The Genome sequence of Mucor circinelloides f. circinelloides 1006PhL.</title>
        <authorList>
            <consortium name="The Broad Institute Genomics Platform"/>
            <person name="Cuomo C."/>
            <person name="Earl A."/>
            <person name="Findley K."/>
            <person name="Lee S.C."/>
            <person name="Walker B."/>
            <person name="Young S."/>
            <person name="Zeng Q."/>
            <person name="Gargeya S."/>
            <person name="Fitzgerald M."/>
            <person name="Haas B."/>
            <person name="Abouelleil A."/>
            <person name="Allen A.W."/>
            <person name="Alvarado L."/>
            <person name="Arachchi H.M."/>
            <person name="Berlin A.M."/>
            <person name="Chapman S.B."/>
            <person name="Gainer-Dewar J."/>
            <person name="Goldberg J."/>
            <person name="Griggs A."/>
            <person name="Gujja S."/>
            <person name="Hansen M."/>
            <person name="Howarth C."/>
            <person name="Imamovic A."/>
            <person name="Ireland A."/>
            <person name="Larimer J."/>
            <person name="McCowan C."/>
            <person name="Murphy C."/>
            <person name="Pearson M."/>
            <person name="Poon T.W."/>
            <person name="Priest M."/>
            <person name="Roberts A."/>
            <person name="Saif S."/>
            <person name="Shea T."/>
            <person name="Sisk P."/>
            <person name="Sykes S."/>
            <person name="Wortman J."/>
            <person name="Nusbaum C."/>
            <person name="Birren B."/>
        </authorList>
    </citation>
    <scope>NUCLEOTIDE SEQUENCE [LARGE SCALE GENOMIC DNA]</scope>
    <source>
        <strain evidence="4">1006PhL</strain>
    </source>
</reference>
<dbReference type="GO" id="GO:0006139">
    <property type="term" value="P:nucleobase-containing compound metabolic process"/>
    <property type="evidence" value="ECO:0007669"/>
    <property type="project" value="InterPro"/>
</dbReference>
<dbReference type="OMA" id="PIAVETM"/>
<evidence type="ECO:0000256" key="1">
    <source>
        <dbReference type="SAM" id="MobiDB-lite"/>
    </source>
</evidence>
<feature type="compositionally biased region" description="Low complexity" evidence="1">
    <location>
        <begin position="524"/>
        <end position="546"/>
    </location>
</feature>
<feature type="compositionally biased region" description="Polar residues" evidence="1">
    <location>
        <begin position="561"/>
        <end position="619"/>
    </location>
</feature>
<dbReference type="InterPro" id="IPR012337">
    <property type="entry name" value="RNaseH-like_sf"/>
</dbReference>
<dbReference type="AlphaFoldDB" id="S2JTK9"/>
<dbReference type="OrthoDB" id="26838at2759"/>
<feature type="compositionally biased region" description="Pro residues" evidence="1">
    <location>
        <begin position="547"/>
        <end position="560"/>
    </location>
</feature>
<feature type="region of interest" description="Disordered" evidence="1">
    <location>
        <begin position="814"/>
        <end position="883"/>
    </location>
</feature>
<name>S2JTK9_MUCC1</name>
<keyword evidence="4" id="KW-1185">Reference proteome</keyword>
<evidence type="ECO:0000313" key="4">
    <source>
        <dbReference type="Proteomes" id="UP000014254"/>
    </source>
</evidence>
<dbReference type="VEuPathDB" id="FungiDB:HMPREF1544_10143"/>
<protein>
    <recommendedName>
        <fullName evidence="2">3'-5' exonuclease domain-containing protein</fullName>
    </recommendedName>
</protein>
<dbReference type="InterPro" id="IPR002562">
    <property type="entry name" value="3'-5'_exonuclease_dom"/>
</dbReference>
<dbReference type="InParanoid" id="S2JTK9"/>
<dbReference type="GO" id="GO:0003676">
    <property type="term" value="F:nucleic acid binding"/>
    <property type="evidence" value="ECO:0007669"/>
    <property type="project" value="InterPro"/>
</dbReference>
<sequence>MTQVEISENEYWKCAYKSAEALLSLLSIFEKRNIQGVDKAIESLRDIVAGGNEFDKLKETKPSPQHTSLPSTLQQQQQQQQQQSNQAGKRPWHNYSHYDMEDDWCRVNASHIEVPLNNNKIAICMFVSTEPQLDEAIQEIRKAEYIAIDCEFQSVKKSLPELKLIQIGVSSTKGFAIQVDSVGFDILSAKLKPILEDNDVNIVGWSYRPDAMAIESYFKSIEQAPVLDLQAKLTPIAVETMNLEAAMVRFADQWDGLEVFRKAKHYNEGFFYNDDDCIWARNPLPPKALVYSIFDVLSVHALHQYTTQYPSNEKFYWPYTLSNQSEKAMNRFHQQRAQGIASPVGSSSSRNGKSPAPAKTHWNNNYKSTSPTYRHRNKQRQQTEEEEYLARLSPQPETDDGYDDNNTRFQKELQQAIILSVKESTKKEHQTYGGESSSSGASSSWPQQDNLIVEDLDDYQRTKFSENDATNQTTDSDVNYESWGDYDPTTHPFFGSNKFTNSSTSNADAVAEMSSSDYDPPATEPSVPESKPSPAVSAASVTTVMPAPVPVRQPLPPPTVASPQFNHQKTHKSPQYQFSRPPTQNSYQNKSYSYQTASSAQHYQSNQYQHQLPPSSQQAHHLPKPVAYAPRNNYNATRSPRKSFTNVARSSQAPVPSHSAPPVVASASTASSNKVPAADTTATATTATNATTTTTTTTTTTENNAAAGFGSKPSKEKYASEFRSRISAGDQNGSFAWSQDAVDGVGAALWASFANSTGKKWDNGIDSELTDLEKEEAKRKAAAAAATAAGTSTGSVKESIKFNTTAGVVAGHRAQDALDDDGDNWSKQDERPDTMEMKMNQIPIRKNFSGPRTMAPYDGESESDDDDDDDDENPYDHFGASSSRRLSEKDAIIDTIGLKMKFTPEPEVAKHQKAVDALETFVDAIYPLSFDRNQELAMLTLESFEQLDMIIVPDQPFTVTICFHTIESKSNIFVLKALQLYLSTGESYTCVLEKACEIRNRPRFKSTVFGRLLSDPSIKRVCWYPEFIQESFVQILGFQMGPTVDLALKILENDASLPFAEAVEKYLKDWPDLVKYFELKKSYDGWTNSSSKKFGGSCWERQKVPGEVLEFCALQGLTAYALYQKTLELNFDNDDEFIYPIDDDE</sequence>
<organism evidence="3 4">
    <name type="scientific">Mucor circinelloides f. circinelloides (strain 1006PhL)</name>
    <name type="common">Mucormycosis agent</name>
    <name type="synonym">Calyptromyces circinelloides</name>
    <dbReference type="NCBI Taxonomy" id="1220926"/>
    <lineage>
        <taxon>Eukaryota</taxon>
        <taxon>Fungi</taxon>
        <taxon>Fungi incertae sedis</taxon>
        <taxon>Mucoromycota</taxon>
        <taxon>Mucoromycotina</taxon>
        <taxon>Mucoromycetes</taxon>
        <taxon>Mucorales</taxon>
        <taxon>Mucorineae</taxon>
        <taxon>Mucoraceae</taxon>
        <taxon>Mucor</taxon>
    </lineage>
</organism>
<feature type="compositionally biased region" description="Low complexity" evidence="1">
    <location>
        <begin position="74"/>
        <end position="83"/>
    </location>
</feature>
<feature type="compositionally biased region" description="Polar residues" evidence="1">
    <location>
        <begin position="62"/>
        <end position="73"/>
    </location>
</feature>
<feature type="region of interest" description="Disordered" evidence="1">
    <location>
        <begin position="425"/>
        <end position="447"/>
    </location>
</feature>
<feature type="compositionally biased region" description="Polar residues" evidence="1">
    <location>
        <begin position="497"/>
        <end position="517"/>
    </location>
</feature>
<evidence type="ECO:0000259" key="2">
    <source>
        <dbReference type="Pfam" id="PF01612"/>
    </source>
</evidence>
<dbReference type="eggNOG" id="ENOG502T9ZG">
    <property type="taxonomic scope" value="Eukaryota"/>
</dbReference>
<dbReference type="GO" id="GO:0008408">
    <property type="term" value="F:3'-5' exonuclease activity"/>
    <property type="evidence" value="ECO:0007669"/>
    <property type="project" value="InterPro"/>
</dbReference>
<feature type="region of interest" description="Disordered" evidence="1">
    <location>
        <begin position="331"/>
        <end position="406"/>
    </location>
</feature>